<organism evidence="1">
    <name type="scientific">marine sediment metagenome</name>
    <dbReference type="NCBI Taxonomy" id="412755"/>
    <lineage>
        <taxon>unclassified sequences</taxon>
        <taxon>metagenomes</taxon>
        <taxon>ecological metagenomes</taxon>
    </lineage>
</organism>
<dbReference type="EMBL" id="LAZR01010358">
    <property type="protein sequence ID" value="KKM67381.1"/>
    <property type="molecule type" value="Genomic_DNA"/>
</dbReference>
<sequence>MKTALIFTGSSPILIITSYPSLDDKRFLEKLKQKGIEKFIAFEVQLESAKKKYGSRFDVIRADLNETEDMRVLDYNGQLAFERFSFEELGEMIKHEGHNM</sequence>
<comment type="caution">
    <text evidence="1">The sequence shown here is derived from an EMBL/GenBank/DDBJ whole genome shotgun (WGS) entry which is preliminary data.</text>
</comment>
<proteinExistence type="predicted"/>
<reference evidence="1" key="1">
    <citation type="journal article" date="2015" name="Nature">
        <title>Complex archaea that bridge the gap between prokaryotes and eukaryotes.</title>
        <authorList>
            <person name="Spang A."/>
            <person name="Saw J.H."/>
            <person name="Jorgensen S.L."/>
            <person name="Zaremba-Niedzwiedzka K."/>
            <person name="Martijn J."/>
            <person name="Lind A.E."/>
            <person name="van Eijk R."/>
            <person name="Schleper C."/>
            <person name="Guy L."/>
            <person name="Ettema T.J."/>
        </authorList>
    </citation>
    <scope>NUCLEOTIDE SEQUENCE</scope>
</reference>
<protein>
    <recommendedName>
        <fullName evidence="2">Cytosolic protein</fullName>
    </recommendedName>
</protein>
<gene>
    <name evidence="1" type="ORF">LCGC14_1471640</name>
</gene>
<evidence type="ECO:0008006" key="2">
    <source>
        <dbReference type="Google" id="ProtNLM"/>
    </source>
</evidence>
<accession>A0A0F9JY61</accession>
<name>A0A0F9JY61_9ZZZZ</name>
<evidence type="ECO:0000313" key="1">
    <source>
        <dbReference type="EMBL" id="KKM67381.1"/>
    </source>
</evidence>
<dbReference type="AlphaFoldDB" id="A0A0F9JY61"/>